<comment type="similarity">
    <text evidence="1 4">Belongs to the short-chain dehydrogenases/reductases (SDR) family.</text>
</comment>
<protein>
    <submittedName>
        <fullName evidence="5">Uncharacterized protein</fullName>
    </submittedName>
</protein>
<dbReference type="EMBL" id="WVTA01000016">
    <property type="protein sequence ID" value="KAK3201586.1"/>
    <property type="molecule type" value="Genomic_DNA"/>
</dbReference>
<organism evidence="5 6">
    <name type="scientific">Pseudopithomyces chartarum</name>
    <dbReference type="NCBI Taxonomy" id="1892770"/>
    <lineage>
        <taxon>Eukaryota</taxon>
        <taxon>Fungi</taxon>
        <taxon>Dikarya</taxon>
        <taxon>Ascomycota</taxon>
        <taxon>Pezizomycotina</taxon>
        <taxon>Dothideomycetes</taxon>
        <taxon>Pleosporomycetidae</taxon>
        <taxon>Pleosporales</taxon>
        <taxon>Massarineae</taxon>
        <taxon>Didymosphaeriaceae</taxon>
        <taxon>Pseudopithomyces</taxon>
    </lineage>
</organism>
<dbReference type="PANTHER" id="PTHR24321">
    <property type="entry name" value="DEHYDROGENASES, SHORT CHAIN"/>
    <property type="match status" value="1"/>
</dbReference>
<dbReference type="InterPro" id="IPR036291">
    <property type="entry name" value="NAD(P)-bd_dom_sf"/>
</dbReference>
<evidence type="ECO:0000313" key="6">
    <source>
        <dbReference type="Proteomes" id="UP001280581"/>
    </source>
</evidence>
<dbReference type="Pfam" id="PF00106">
    <property type="entry name" value="adh_short"/>
    <property type="match status" value="1"/>
</dbReference>
<dbReference type="GO" id="GO:0016491">
    <property type="term" value="F:oxidoreductase activity"/>
    <property type="evidence" value="ECO:0007669"/>
    <property type="project" value="UniProtKB-KW"/>
</dbReference>
<accession>A0AAN6LT04</accession>
<sequence length="259" mass="27303">MSSFTNKVVIVTGCSSGIGLATTQLFLERGAKVFGIDVAEFKGEGVSELPFEFHQADLVKTEAAGEAVARCTAIFGPQVDILINCAGISDGWSSADTLKDSEWERVMAINLTVPVRLMTAVLPLMKEQKKGAIVNVASKAAVSGAAAGIAYTASKHGLVGATKNVAWRFHNDNIRCNAVLPGGVATNIQHSVDMDCFDPAGFGAFFPNIQMHVAKNEQGQPVPVVTPRDIAQGIAYLASDEARMVNGALLPIDAAWSTL</sequence>
<evidence type="ECO:0000256" key="2">
    <source>
        <dbReference type="ARBA" id="ARBA00022857"/>
    </source>
</evidence>
<dbReference type="InterPro" id="IPR002347">
    <property type="entry name" value="SDR_fam"/>
</dbReference>
<dbReference type="PANTHER" id="PTHR24321:SF8">
    <property type="entry name" value="ESTRADIOL 17-BETA-DEHYDROGENASE 8-RELATED"/>
    <property type="match status" value="1"/>
</dbReference>
<dbReference type="PRINTS" id="PR00080">
    <property type="entry name" value="SDRFAMILY"/>
</dbReference>
<dbReference type="AlphaFoldDB" id="A0AAN6LT04"/>
<keyword evidence="6" id="KW-1185">Reference proteome</keyword>
<keyword evidence="2" id="KW-0521">NADP</keyword>
<reference evidence="5 6" key="1">
    <citation type="submission" date="2021-02" db="EMBL/GenBank/DDBJ databases">
        <title>Genome assembly of Pseudopithomyces chartarum.</title>
        <authorList>
            <person name="Jauregui R."/>
            <person name="Singh J."/>
            <person name="Voisey C."/>
        </authorList>
    </citation>
    <scope>NUCLEOTIDE SEQUENCE [LARGE SCALE GENOMIC DNA]</scope>
    <source>
        <strain evidence="5 6">AGR01</strain>
    </source>
</reference>
<evidence type="ECO:0000256" key="3">
    <source>
        <dbReference type="ARBA" id="ARBA00023002"/>
    </source>
</evidence>
<dbReference type="CDD" id="cd05233">
    <property type="entry name" value="SDR_c"/>
    <property type="match status" value="1"/>
</dbReference>
<evidence type="ECO:0000256" key="1">
    <source>
        <dbReference type="ARBA" id="ARBA00006484"/>
    </source>
</evidence>
<proteinExistence type="inferred from homology"/>
<name>A0AAN6LT04_9PLEO</name>
<dbReference type="Proteomes" id="UP001280581">
    <property type="component" value="Unassembled WGS sequence"/>
</dbReference>
<evidence type="ECO:0000313" key="5">
    <source>
        <dbReference type="EMBL" id="KAK3201586.1"/>
    </source>
</evidence>
<evidence type="ECO:0000256" key="4">
    <source>
        <dbReference type="RuleBase" id="RU000363"/>
    </source>
</evidence>
<gene>
    <name evidence="5" type="ORF">GRF29_185g1451228</name>
</gene>
<dbReference type="SUPFAM" id="SSF51735">
    <property type="entry name" value="NAD(P)-binding Rossmann-fold domains"/>
    <property type="match status" value="1"/>
</dbReference>
<dbReference type="PRINTS" id="PR00081">
    <property type="entry name" value="GDHRDH"/>
</dbReference>
<keyword evidence="3" id="KW-0560">Oxidoreductase</keyword>
<comment type="caution">
    <text evidence="5">The sequence shown here is derived from an EMBL/GenBank/DDBJ whole genome shotgun (WGS) entry which is preliminary data.</text>
</comment>
<dbReference type="Gene3D" id="3.40.50.720">
    <property type="entry name" value="NAD(P)-binding Rossmann-like Domain"/>
    <property type="match status" value="1"/>
</dbReference>
<dbReference type="FunFam" id="3.40.50.720:FF:000084">
    <property type="entry name" value="Short-chain dehydrogenase reductase"/>
    <property type="match status" value="1"/>
</dbReference>